<dbReference type="EMBL" id="BMJJ01000003">
    <property type="protein sequence ID" value="GGD15351.1"/>
    <property type="molecule type" value="Genomic_DNA"/>
</dbReference>
<accession>A0A917D9W3</accession>
<dbReference type="Proteomes" id="UP000613160">
    <property type="component" value="Unassembled WGS sequence"/>
</dbReference>
<name>A0A917D9W3_9HYPH</name>
<dbReference type="SUPFAM" id="SSF53335">
    <property type="entry name" value="S-adenosyl-L-methionine-dependent methyltransferases"/>
    <property type="match status" value="1"/>
</dbReference>
<proteinExistence type="predicted"/>
<dbReference type="RefSeq" id="WP_188850204.1">
    <property type="nucleotide sequence ID" value="NZ_BMJJ01000003.1"/>
</dbReference>
<reference evidence="1" key="2">
    <citation type="submission" date="2020-09" db="EMBL/GenBank/DDBJ databases">
        <authorList>
            <person name="Sun Q."/>
            <person name="Zhou Y."/>
        </authorList>
    </citation>
    <scope>NUCLEOTIDE SEQUENCE</scope>
    <source>
        <strain evidence="1">CGMCC 1.15493</strain>
    </source>
</reference>
<dbReference type="Pfam" id="PF13489">
    <property type="entry name" value="Methyltransf_23"/>
    <property type="match status" value="1"/>
</dbReference>
<keyword evidence="2" id="KW-1185">Reference proteome</keyword>
<organism evidence="1 2">
    <name type="scientific">Aureimonas glaciei</name>
    <dbReference type="NCBI Taxonomy" id="1776957"/>
    <lineage>
        <taxon>Bacteria</taxon>
        <taxon>Pseudomonadati</taxon>
        <taxon>Pseudomonadota</taxon>
        <taxon>Alphaproteobacteria</taxon>
        <taxon>Hyphomicrobiales</taxon>
        <taxon>Aurantimonadaceae</taxon>
        <taxon>Aureimonas</taxon>
    </lineage>
</organism>
<dbReference type="CDD" id="cd02440">
    <property type="entry name" value="AdoMet_MTases"/>
    <property type="match status" value="1"/>
</dbReference>
<evidence type="ECO:0000313" key="2">
    <source>
        <dbReference type="Proteomes" id="UP000613160"/>
    </source>
</evidence>
<protein>
    <recommendedName>
        <fullName evidence="3">Methyltransferase domain-containing protein</fullName>
    </recommendedName>
</protein>
<dbReference type="AlphaFoldDB" id="A0A917D9W3"/>
<evidence type="ECO:0000313" key="1">
    <source>
        <dbReference type="EMBL" id="GGD15351.1"/>
    </source>
</evidence>
<dbReference type="Gene3D" id="3.40.50.150">
    <property type="entry name" value="Vaccinia Virus protein VP39"/>
    <property type="match status" value="1"/>
</dbReference>
<gene>
    <name evidence="1" type="ORF">GCM10011335_17680</name>
</gene>
<reference evidence="1" key="1">
    <citation type="journal article" date="2014" name="Int. J. Syst. Evol. Microbiol.">
        <title>Complete genome sequence of Corynebacterium casei LMG S-19264T (=DSM 44701T), isolated from a smear-ripened cheese.</title>
        <authorList>
            <consortium name="US DOE Joint Genome Institute (JGI-PGF)"/>
            <person name="Walter F."/>
            <person name="Albersmeier A."/>
            <person name="Kalinowski J."/>
            <person name="Ruckert C."/>
        </authorList>
    </citation>
    <scope>NUCLEOTIDE SEQUENCE</scope>
    <source>
        <strain evidence="1">CGMCC 1.15493</strain>
    </source>
</reference>
<evidence type="ECO:0008006" key="3">
    <source>
        <dbReference type="Google" id="ProtNLM"/>
    </source>
</evidence>
<dbReference type="InterPro" id="IPR029063">
    <property type="entry name" value="SAM-dependent_MTases_sf"/>
</dbReference>
<comment type="caution">
    <text evidence="1">The sequence shown here is derived from an EMBL/GenBank/DDBJ whole genome shotgun (WGS) entry which is preliminary data.</text>
</comment>
<sequence length="239" mass="26213">MSSSRLARREVLPEILDDLAEDDPRAVASRRDLRRVNALMFQTSIARGLLTRHLPAPPRRILEIGAGDGSFMLAIAKRLQARWPAVDLFLLDRQSLVTPGRIAEFAALGWTVHVVEADIFAFAETSANERFDAITTNLFLHHFEDGPLGELLACLAPMAPVFLATEPLRGAFPLVGARLLWAIGANDVTRHDAAVSVRAGFAGTELSRLWPADSGRRLEEGRRGLFTHAFAAVTATQRT</sequence>